<dbReference type="PRINTS" id="PR00598">
    <property type="entry name" value="HTHMARR"/>
</dbReference>
<gene>
    <name evidence="5" type="ORF">H7E68_11580</name>
    <name evidence="6" type="ORF">SAMN04488529_105161</name>
</gene>
<dbReference type="OrthoDB" id="166070at2"/>
<dbReference type="InterPro" id="IPR000835">
    <property type="entry name" value="HTH_MarR-typ"/>
</dbReference>
<evidence type="ECO:0000313" key="6">
    <source>
        <dbReference type="EMBL" id="SDP43661.1"/>
    </source>
</evidence>
<dbReference type="SMART" id="SM00347">
    <property type="entry name" value="HTH_MARR"/>
    <property type="match status" value="1"/>
</dbReference>
<dbReference type="SUPFAM" id="SSF46785">
    <property type="entry name" value="Winged helix' DNA-binding domain"/>
    <property type="match status" value="1"/>
</dbReference>
<evidence type="ECO:0000313" key="8">
    <source>
        <dbReference type="Proteomes" id="UP000585258"/>
    </source>
</evidence>
<evidence type="ECO:0000313" key="7">
    <source>
        <dbReference type="Proteomes" id="UP000198597"/>
    </source>
</evidence>
<keyword evidence="2 6" id="KW-0238">DNA-binding</keyword>
<dbReference type="AlphaFoldDB" id="A0A1H0SPG5"/>
<name>A0A1H0SPG5_9CLOT</name>
<dbReference type="PROSITE" id="PS50995">
    <property type="entry name" value="HTH_MARR_2"/>
    <property type="match status" value="1"/>
</dbReference>
<dbReference type="PANTHER" id="PTHR42756:SF1">
    <property type="entry name" value="TRANSCRIPTIONAL REPRESSOR OF EMRAB OPERON"/>
    <property type="match status" value="1"/>
</dbReference>
<dbReference type="Gene3D" id="1.10.10.10">
    <property type="entry name" value="Winged helix-like DNA-binding domain superfamily/Winged helix DNA-binding domain"/>
    <property type="match status" value="1"/>
</dbReference>
<dbReference type="Proteomes" id="UP000198597">
    <property type="component" value="Unassembled WGS sequence"/>
</dbReference>
<evidence type="ECO:0000256" key="2">
    <source>
        <dbReference type="ARBA" id="ARBA00023125"/>
    </source>
</evidence>
<dbReference type="GO" id="GO:0003700">
    <property type="term" value="F:DNA-binding transcription factor activity"/>
    <property type="evidence" value="ECO:0007669"/>
    <property type="project" value="InterPro"/>
</dbReference>
<proteinExistence type="predicted"/>
<dbReference type="InterPro" id="IPR036390">
    <property type="entry name" value="WH_DNA-bd_sf"/>
</dbReference>
<dbReference type="RefSeq" id="WP_089969328.1">
    <property type="nucleotide sequence ID" value="NZ_FNJM01000005.1"/>
</dbReference>
<dbReference type="PANTHER" id="PTHR42756">
    <property type="entry name" value="TRANSCRIPTIONAL REGULATOR, MARR"/>
    <property type="match status" value="1"/>
</dbReference>
<evidence type="ECO:0000256" key="3">
    <source>
        <dbReference type="ARBA" id="ARBA00023163"/>
    </source>
</evidence>
<dbReference type="Pfam" id="PF01047">
    <property type="entry name" value="MarR"/>
    <property type="match status" value="1"/>
</dbReference>
<sequence>MDTINLNKISDDLVNMLLELRKKTFNKDHFIKGACMPPSHFKVIFSLSHSGPVSLSHLANTIGVSKPNMTPIIDKLIQDGFINRYEDPNDRRILRVELTEKANELLNSQTQKFKDILCVKLSDLADDDLNSLEGLLEKLTPILSKLN</sequence>
<protein>
    <submittedName>
        <fullName evidence="6">DNA-binding transcriptional regulator, MarR family</fullName>
    </submittedName>
    <submittedName>
        <fullName evidence="5">MarR family transcriptional regulator</fullName>
    </submittedName>
</protein>
<dbReference type="InterPro" id="IPR036388">
    <property type="entry name" value="WH-like_DNA-bd_sf"/>
</dbReference>
<dbReference type="EMBL" id="JACKWY010000006">
    <property type="protein sequence ID" value="MBB6715348.1"/>
    <property type="molecule type" value="Genomic_DNA"/>
</dbReference>
<dbReference type="Proteomes" id="UP000585258">
    <property type="component" value="Unassembled WGS sequence"/>
</dbReference>
<keyword evidence="1" id="KW-0805">Transcription regulation</keyword>
<organism evidence="6 7">
    <name type="scientific">Clostridium gasigenes</name>
    <dbReference type="NCBI Taxonomy" id="94869"/>
    <lineage>
        <taxon>Bacteria</taxon>
        <taxon>Bacillati</taxon>
        <taxon>Bacillota</taxon>
        <taxon>Clostridia</taxon>
        <taxon>Eubacteriales</taxon>
        <taxon>Clostridiaceae</taxon>
        <taxon>Clostridium</taxon>
    </lineage>
</organism>
<evidence type="ECO:0000313" key="5">
    <source>
        <dbReference type="EMBL" id="MBB6715348.1"/>
    </source>
</evidence>
<dbReference type="GO" id="GO:0003677">
    <property type="term" value="F:DNA binding"/>
    <property type="evidence" value="ECO:0007669"/>
    <property type="project" value="UniProtKB-KW"/>
</dbReference>
<evidence type="ECO:0000259" key="4">
    <source>
        <dbReference type="PROSITE" id="PS50995"/>
    </source>
</evidence>
<dbReference type="STRING" id="94869.SAMN04488529_105161"/>
<dbReference type="EMBL" id="FNJM01000005">
    <property type="protein sequence ID" value="SDP43661.1"/>
    <property type="molecule type" value="Genomic_DNA"/>
</dbReference>
<keyword evidence="7" id="KW-1185">Reference proteome</keyword>
<reference evidence="5 8" key="2">
    <citation type="submission" date="2020-08" db="EMBL/GenBank/DDBJ databases">
        <title>Clostridia isolated from Swiss meat.</title>
        <authorList>
            <person name="Wambui J."/>
            <person name="Stevens M.J.A."/>
            <person name="Stephan R."/>
        </authorList>
    </citation>
    <scope>NUCLEOTIDE SEQUENCE [LARGE SCALE GENOMIC DNA]</scope>
    <source>
        <strain evidence="5 8">CM001</strain>
    </source>
</reference>
<reference evidence="6 7" key="1">
    <citation type="submission" date="2016-10" db="EMBL/GenBank/DDBJ databases">
        <authorList>
            <person name="de Groot N.N."/>
        </authorList>
    </citation>
    <scope>NUCLEOTIDE SEQUENCE [LARGE SCALE GENOMIC DNA]</scope>
    <source>
        <strain evidence="6 7">DSM 12272</strain>
    </source>
</reference>
<keyword evidence="3" id="KW-0804">Transcription</keyword>
<feature type="domain" description="HTH marR-type" evidence="4">
    <location>
        <begin position="10"/>
        <end position="141"/>
    </location>
</feature>
<accession>A0A1H0SPG5</accession>
<evidence type="ECO:0000256" key="1">
    <source>
        <dbReference type="ARBA" id="ARBA00023015"/>
    </source>
</evidence>